<evidence type="ECO:0000313" key="1">
    <source>
        <dbReference type="EMBL" id="PIO57219.1"/>
    </source>
</evidence>
<dbReference type="OrthoDB" id="69656at2759"/>
<proteinExistence type="predicted"/>
<organism evidence="1 2">
    <name type="scientific">Teladorsagia circumcincta</name>
    <name type="common">Brown stomach worm</name>
    <name type="synonym">Ostertagia circumcincta</name>
    <dbReference type="NCBI Taxonomy" id="45464"/>
    <lineage>
        <taxon>Eukaryota</taxon>
        <taxon>Metazoa</taxon>
        <taxon>Ecdysozoa</taxon>
        <taxon>Nematoda</taxon>
        <taxon>Chromadorea</taxon>
        <taxon>Rhabditida</taxon>
        <taxon>Rhabditina</taxon>
        <taxon>Rhabditomorpha</taxon>
        <taxon>Strongyloidea</taxon>
        <taxon>Trichostrongylidae</taxon>
        <taxon>Teladorsagia</taxon>
    </lineage>
</organism>
<dbReference type="GO" id="GO:0010008">
    <property type="term" value="C:endosome membrane"/>
    <property type="evidence" value="ECO:0007669"/>
    <property type="project" value="TreeGrafter"/>
</dbReference>
<feature type="non-terminal residue" evidence="1">
    <location>
        <position position="1"/>
    </location>
</feature>
<protein>
    <submittedName>
        <fullName evidence="1">Uncharacterized protein</fullName>
    </submittedName>
</protein>
<dbReference type="AlphaFoldDB" id="A0A2G9TGV5"/>
<dbReference type="GO" id="GO:0006898">
    <property type="term" value="P:receptor-mediated endocytosis"/>
    <property type="evidence" value="ECO:0007669"/>
    <property type="project" value="TreeGrafter"/>
</dbReference>
<gene>
    <name evidence="1" type="ORF">TELCIR_21377</name>
</gene>
<dbReference type="Proteomes" id="UP000230423">
    <property type="component" value="Unassembled WGS sequence"/>
</dbReference>
<reference evidence="1 2" key="1">
    <citation type="submission" date="2015-09" db="EMBL/GenBank/DDBJ databases">
        <title>Draft genome of the parasitic nematode Teladorsagia circumcincta isolate WARC Sus (inbred).</title>
        <authorList>
            <person name="Mitreva M."/>
        </authorList>
    </citation>
    <scope>NUCLEOTIDE SEQUENCE [LARGE SCALE GENOMIC DNA]</scope>
    <source>
        <strain evidence="1 2">S</strain>
    </source>
</reference>
<name>A0A2G9TGV5_TELCI</name>
<keyword evidence="2" id="KW-1185">Reference proteome</keyword>
<dbReference type="EMBL" id="KZ366908">
    <property type="protein sequence ID" value="PIO57219.1"/>
    <property type="molecule type" value="Genomic_DNA"/>
</dbReference>
<dbReference type="PANTHER" id="PTHR36983">
    <property type="entry name" value="DNAJ HOMOLOG SUBFAMILY C MEMBER 13"/>
    <property type="match status" value="1"/>
</dbReference>
<evidence type="ECO:0000313" key="2">
    <source>
        <dbReference type="Proteomes" id="UP000230423"/>
    </source>
</evidence>
<dbReference type="GO" id="GO:2000641">
    <property type="term" value="P:regulation of early endosome to late endosome transport"/>
    <property type="evidence" value="ECO:0007669"/>
    <property type="project" value="InterPro"/>
</dbReference>
<sequence length="87" mass="9287">LSAYKYAGYGQLIRTIDLEAKNSSLFQEGGGALLSAAVELANHTLMSSALNAEQLRREQGLEALQIAFDRCVPVITASSTPTDMAVQ</sequence>
<dbReference type="GO" id="GO:0007032">
    <property type="term" value="P:endosome organization"/>
    <property type="evidence" value="ECO:0007669"/>
    <property type="project" value="InterPro"/>
</dbReference>
<feature type="non-terminal residue" evidence="1">
    <location>
        <position position="87"/>
    </location>
</feature>
<dbReference type="InterPro" id="IPR044978">
    <property type="entry name" value="GRV2/DNAJC13"/>
</dbReference>
<dbReference type="PANTHER" id="PTHR36983:SF2">
    <property type="entry name" value="DNAJ HOMOLOG SUBFAMILY C MEMBER 13"/>
    <property type="match status" value="1"/>
</dbReference>
<accession>A0A2G9TGV5</accession>